<keyword evidence="2 13" id="KW-0963">Cytoplasm</keyword>
<dbReference type="InterPro" id="IPR012947">
    <property type="entry name" value="tRNA_SAD"/>
</dbReference>
<dbReference type="Gene3D" id="3.30.930.10">
    <property type="entry name" value="Bira Bifunctional Protein, Domain 2"/>
    <property type="match status" value="1"/>
</dbReference>
<comment type="caution">
    <text evidence="13">Lacks conserved residue(s) required for the propagation of feature annotation.</text>
</comment>
<comment type="caution">
    <text evidence="16">The sequence shown here is derived from an EMBL/GenBank/DDBJ whole genome shotgun (WGS) entry which is preliminary data.</text>
</comment>
<proteinExistence type="inferred from homology"/>
<dbReference type="EC" id="6.1.1.3" evidence="13"/>
<dbReference type="SUPFAM" id="SSF55186">
    <property type="entry name" value="ThrRS/AlaRS common domain"/>
    <property type="match status" value="1"/>
</dbReference>
<accession>A0ABV9DCY4</accession>
<evidence type="ECO:0000259" key="14">
    <source>
        <dbReference type="PROSITE" id="PS50862"/>
    </source>
</evidence>
<dbReference type="PROSITE" id="PS51880">
    <property type="entry name" value="TGS"/>
    <property type="match status" value="1"/>
</dbReference>
<feature type="domain" description="TGS" evidence="15">
    <location>
        <begin position="1"/>
        <end position="63"/>
    </location>
</feature>
<dbReference type="Pfam" id="PF03129">
    <property type="entry name" value="HGTP_anticodon"/>
    <property type="match status" value="1"/>
</dbReference>
<dbReference type="PANTHER" id="PTHR11451">
    <property type="entry name" value="THREONINE-TRNA LIGASE"/>
    <property type="match status" value="1"/>
</dbReference>
<dbReference type="Pfam" id="PF00587">
    <property type="entry name" value="tRNA-synt_2b"/>
    <property type="match status" value="1"/>
</dbReference>
<dbReference type="InterPro" id="IPR004095">
    <property type="entry name" value="TGS"/>
</dbReference>
<comment type="similarity">
    <text evidence="1 13">Belongs to the class-II aminoacyl-tRNA synthetase family.</text>
</comment>
<dbReference type="InterPro" id="IPR004154">
    <property type="entry name" value="Anticodon-bd"/>
</dbReference>
<evidence type="ECO:0000256" key="12">
    <source>
        <dbReference type="ARBA" id="ARBA00049515"/>
    </source>
</evidence>
<dbReference type="InterPro" id="IPR002314">
    <property type="entry name" value="aa-tRNA-synt_IIb"/>
</dbReference>
<dbReference type="InterPro" id="IPR047246">
    <property type="entry name" value="ThrRS_anticodon"/>
</dbReference>
<protein>
    <recommendedName>
        <fullName evidence="13">Threonine--tRNA ligase</fullName>
        <ecNumber evidence="13">6.1.1.3</ecNumber>
    </recommendedName>
    <alternativeName>
        <fullName evidence="13">Threonyl-tRNA synthetase</fullName>
        <shortName evidence="13">ThrRS</shortName>
    </alternativeName>
</protein>
<evidence type="ECO:0000256" key="4">
    <source>
        <dbReference type="ARBA" id="ARBA00022598"/>
    </source>
</evidence>
<evidence type="ECO:0000256" key="5">
    <source>
        <dbReference type="ARBA" id="ARBA00022723"/>
    </source>
</evidence>
<dbReference type="PRINTS" id="PR01047">
    <property type="entry name" value="TRNASYNTHTHR"/>
</dbReference>
<evidence type="ECO:0000256" key="1">
    <source>
        <dbReference type="ARBA" id="ARBA00008226"/>
    </source>
</evidence>
<organism evidence="16 17">
    <name type="scientific">Virgibacillus kekensis</name>
    <dbReference type="NCBI Taxonomy" id="202261"/>
    <lineage>
        <taxon>Bacteria</taxon>
        <taxon>Bacillati</taxon>
        <taxon>Bacillota</taxon>
        <taxon>Bacilli</taxon>
        <taxon>Bacillales</taxon>
        <taxon>Bacillaceae</taxon>
        <taxon>Virgibacillus</taxon>
    </lineage>
</organism>
<dbReference type="CDD" id="cd00860">
    <property type="entry name" value="ThrRS_anticodon"/>
    <property type="match status" value="1"/>
</dbReference>
<feature type="binding site" evidence="13">
    <location>
        <position position="388"/>
    </location>
    <ligand>
        <name>Zn(2+)</name>
        <dbReference type="ChEBI" id="CHEBI:29105"/>
        <note>catalytic</note>
    </ligand>
</feature>
<keyword evidence="9 13" id="KW-0694">RNA-binding</keyword>
<keyword evidence="10 13" id="KW-0648">Protein biosynthesis</keyword>
<dbReference type="Gene3D" id="3.10.20.30">
    <property type="match status" value="1"/>
</dbReference>
<feature type="binding site" evidence="13">
    <location>
        <position position="337"/>
    </location>
    <ligand>
        <name>Zn(2+)</name>
        <dbReference type="ChEBI" id="CHEBI:29105"/>
        <note>catalytic</note>
    </ligand>
</feature>
<feature type="domain" description="Aminoacyl-transfer RNA synthetases class-II family profile" evidence="14">
    <location>
        <begin position="231"/>
        <end position="541"/>
    </location>
</feature>
<keyword evidence="17" id="KW-1185">Reference proteome</keyword>
<comment type="catalytic activity">
    <reaction evidence="12 13">
        <text>tRNA(Thr) + L-threonine + ATP = L-threonyl-tRNA(Thr) + AMP + diphosphate + H(+)</text>
        <dbReference type="Rhea" id="RHEA:24624"/>
        <dbReference type="Rhea" id="RHEA-COMP:9670"/>
        <dbReference type="Rhea" id="RHEA-COMP:9704"/>
        <dbReference type="ChEBI" id="CHEBI:15378"/>
        <dbReference type="ChEBI" id="CHEBI:30616"/>
        <dbReference type="ChEBI" id="CHEBI:33019"/>
        <dbReference type="ChEBI" id="CHEBI:57926"/>
        <dbReference type="ChEBI" id="CHEBI:78442"/>
        <dbReference type="ChEBI" id="CHEBI:78534"/>
        <dbReference type="ChEBI" id="CHEBI:456215"/>
        <dbReference type="EC" id="6.1.1.3"/>
    </reaction>
</comment>
<evidence type="ECO:0000256" key="11">
    <source>
        <dbReference type="ARBA" id="ARBA00023146"/>
    </source>
</evidence>
<dbReference type="SMART" id="SM00863">
    <property type="entry name" value="tRNA_SAD"/>
    <property type="match status" value="1"/>
</dbReference>
<dbReference type="InterPro" id="IPR012676">
    <property type="entry name" value="TGS-like"/>
</dbReference>
<dbReference type="GO" id="GO:0004829">
    <property type="term" value="F:threonine-tRNA ligase activity"/>
    <property type="evidence" value="ECO:0007669"/>
    <property type="project" value="UniProtKB-EC"/>
</dbReference>
<dbReference type="CDD" id="cd01667">
    <property type="entry name" value="TGS_ThrRS"/>
    <property type="match status" value="1"/>
</dbReference>
<evidence type="ECO:0000313" key="16">
    <source>
        <dbReference type="EMBL" id="MFC4556645.1"/>
    </source>
</evidence>
<dbReference type="InterPro" id="IPR012675">
    <property type="entry name" value="Beta-grasp_dom_sf"/>
</dbReference>
<dbReference type="PANTHER" id="PTHR11451:SF56">
    <property type="entry name" value="THREONINE--TRNA LIGASE 1"/>
    <property type="match status" value="1"/>
</dbReference>
<evidence type="ECO:0000256" key="13">
    <source>
        <dbReference type="HAMAP-Rule" id="MF_00184"/>
    </source>
</evidence>
<dbReference type="SUPFAM" id="SSF52954">
    <property type="entry name" value="Class II aaRS ABD-related"/>
    <property type="match status" value="1"/>
</dbReference>
<evidence type="ECO:0000256" key="3">
    <source>
        <dbReference type="ARBA" id="ARBA00022555"/>
    </source>
</evidence>
<evidence type="ECO:0000313" key="17">
    <source>
        <dbReference type="Proteomes" id="UP001595989"/>
    </source>
</evidence>
<evidence type="ECO:0000256" key="10">
    <source>
        <dbReference type="ARBA" id="ARBA00022917"/>
    </source>
</evidence>
<dbReference type="InterPro" id="IPR036621">
    <property type="entry name" value="Anticodon-bd_dom_sf"/>
</dbReference>
<dbReference type="Gene3D" id="3.40.50.800">
    <property type="entry name" value="Anticodon-binding domain"/>
    <property type="match status" value="1"/>
</dbReference>
<evidence type="ECO:0000259" key="15">
    <source>
        <dbReference type="PROSITE" id="PS51880"/>
    </source>
</evidence>
<dbReference type="Pfam" id="PF07973">
    <property type="entry name" value="tRNA_SAD"/>
    <property type="match status" value="1"/>
</dbReference>
<dbReference type="Gene3D" id="3.30.54.20">
    <property type="match status" value="1"/>
</dbReference>
<keyword evidence="6 13" id="KW-0547">Nucleotide-binding</keyword>
<dbReference type="HAMAP" id="MF_00184">
    <property type="entry name" value="Thr_tRNA_synth"/>
    <property type="match status" value="1"/>
</dbReference>
<comment type="cofactor">
    <cofactor evidence="13">
        <name>Zn(2+)</name>
        <dbReference type="ChEBI" id="CHEBI:29105"/>
    </cofactor>
    <text evidence="13">Binds 1 zinc ion per subunit.</text>
</comment>
<dbReference type="InterPro" id="IPR045864">
    <property type="entry name" value="aa-tRNA-synth_II/BPL/LPL"/>
</dbReference>
<keyword evidence="11 13" id="KW-0030">Aminoacyl-tRNA synthetase</keyword>
<dbReference type="SUPFAM" id="SSF55681">
    <property type="entry name" value="Class II aaRS and biotin synthetases"/>
    <property type="match status" value="1"/>
</dbReference>
<dbReference type="NCBIfam" id="TIGR00418">
    <property type="entry name" value="thrS"/>
    <property type="match status" value="1"/>
</dbReference>
<keyword evidence="4 13" id="KW-0436">Ligase</keyword>
<reference evidence="17" key="1">
    <citation type="journal article" date="2019" name="Int. J. Syst. Evol. Microbiol.">
        <title>The Global Catalogue of Microorganisms (GCM) 10K type strain sequencing project: providing services to taxonomists for standard genome sequencing and annotation.</title>
        <authorList>
            <consortium name="The Broad Institute Genomics Platform"/>
            <consortium name="The Broad Institute Genome Sequencing Center for Infectious Disease"/>
            <person name="Wu L."/>
            <person name="Ma J."/>
        </authorList>
    </citation>
    <scope>NUCLEOTIDE SEQUENCE [LARGE SCALE GENOMIC DNA]</scope>
    <source>
        <strain evidence="17">CGMCC 4.7426</strain>
    </source>
</reference>
<gene>
    <name evidence="13 16" type="primary">thrS</name>
    <name evidence="16" type="ORF">ACFO3D_00305</name>
</gene>
<dbReference type="InterPro" id="IPR033728">
    <property type="entry name" value="ThrRS_core"/>
</dbReference>
<keyword evidence="7 13" id="KW-0862">Zinc</keyword>
<evidence type="ECO:0000256" key="9">
    <source>
        <dbReference type="ARBA" id="ARBA00022884"/>
    </source>
</evidence>
<comment type="subcellular location">
    <subcellularLocation>
        <location evidence="13">Cytoplasm</location>
    </subcellularLocation>
</comment>
<evidence type="ECO:0000256" key="8">
    <source>
        <dbReference type="ARBA" id="ARBA00022840"/>
    </source>
</evidence>
<dbReference type="RefSeq" id="WP_390292572.1">
    <property type="nucleotide sequence ID" value="NZ_JBHSFU010000001.1"/>
</dbReference>
<dbReference type="CDD" id="cd00771">
    <property type="entry name" value="ThrRS_core"/>
    <property type="match status" value="1"/>
</dbReference>
<keyword evidence="8 13" id="KW-0067">ATP-binding</keyword>
<dbReference type="SUPFAM" id="SSF81271">
    <property type="entry name" value="TGS-like"/>
    <property type="match status" value="1"/>
</dbReference>
<comment type="subunit">
    <text evidence="13">Homodimer.</text>
</comment>
<dbReference type="Pfam" id="PF02824">
    <property type="entry name" value="TGS"/>
    <property type="match status" value="1"/>
</dbReference>
<evidence type="ECO:0000256" key="2">
    <source>
        <dbReference type="ARBA" id="ARBA00022490"/>
    </source>
</evidence>
<dbReference type="InterPro" id="IPR018163">
    <property type="entry name" value="Thr/Ala-tRNA-synth_IIc_edit"/>
</dbReference>
<dbReference type="Proteomes" id="UP001595989">
    <property type="component" value="Unassembled WGS sequence"/>
</dbReference>
<evidence type="ECO:0000256" key="6">
    <source>
        <dbReference type="ARBA" id="ARBA00022741"/>
    </source>
</evidence>
<keyword evidence="3 13" id="KW-0820">tRNA-binding</keyword>
<feature type="binding site" evidence="13">
    <location>
        <position position="518"/>
    </location>
    <ligand>
        <name>Zn(2+)</name>
        <dbReference type="ChEBI" id="CHEBI:29105"/>
        <note>catalytic</note>
    </ligand>
</feature>
<dbReference type="EMBL" id="JBHSFU010000001">
    <property type="protein sequence ID" value="MFC4556645.1"/>
    <property type="molecule type" value="Genomic_DNA"/>
</dbReference>
<dbReference type="Gene3D" id="3.30.980.10">
    <property type="entry name" value="Threonyl-trna Synthetase, Chain A, domain 2"/>
    <property type="match status" value="1"/>
</dbReference>
<dbReference type="InterPro" id="IPR002320">
    <property type="entry name" value="Thr-tRNA-ligase_IIa"/>
</dbReference>
<dbReference type="InterPro" id="IPR006195">
    <property type="entry name" value="aa-tRNA-synth_II"/>
</dbReference>
<name>A0ABV9DCY4_9BACI</name>
<dbReference type="PROSITE" id="PS50862">
    <property type="entry name" value="AA_TRNA_LIGASE_II"/>
    <property type="match status" value="1"/>
</dbReference>
<keyword evidence="5 13" id="KW-0479">Metal-binding</keyword>
<evidence type="ECO:0000256" key="7">
    <source>
        <dbReference type="ARBA" id="ARBA00022833"/>
    </source>
</evidence>
<sequence length="646" mass="74516">MAEITITFPDGASKQFPQGTTGEEIAGSIASGLKKQALAIKLDGQLYDLRRGLNHGGSIEIITYKNQEGIEVMRHSAAHLLAQAVTRLYDNVKFGVGPVIEEGFYYDIDLEESLTPEDLPKIEKEMKRIVDENLEIQRIEVSREEAKEMFREIGDDLKLELIDAIPEDEQVTIYKQGEFFDLCRGIHVPSTSKIKAFKLLSISGAYWRGDSNNKQLQRIYGTAFEKQGQLDEHLRILEERKERDHRKLGKELEIFTVSQQVGQGLPLWLPKGATIRRNIERYIVDLEERLGYDHVYTPVLGSVDLYKTSGHWDHYKDDMFPTMEMDNEDLVLRPMNCPHHMMVYKNQLYSYRSLPVRIAELGMMHRHEMSGALAGLQRVRAMTLNDAHIFARPDQLKEEFIRVVELVQKVYEDFGIEDYYFRLSYRDPEDKEKYVDNDEMWNKAQAMLKETMEEMQVDYVEAEGEAAFYGPKLDVQVKTALGKDETLSTVQLDFHLPNQFDLTYIGKDGNEHRPVVIHRGVVSTMERFVAFLIEEYKGVFPTWLAPVQVKVIPVSPQVHLDYAKDVADKLRLKGVRVAVDERDEKIGYKIREAQTQKVPFALVLGDNEIEDNAVNVRRYGEKNSETLSYEDFESLITDEIDNKVLR</sequence>